<evidence type="ECO:0000256" key="5">
    <source>
        <dbReference type="ARBA" id="ARBA00022755"/>
    </source>
</evidence>
<dbReference type="Gene3D" id="3.40.50.2020">
    <property type="match status" value="1"/>
</dbReference>
<organism evidence="13">
    <name type="scientific">candidate division WOR-3 bacterium</name>
    <dbReference type="NCBI Taxonomy" id="2052148"/>
    <lineage>
        <taxon>Bacteria</taxon>
        <taxon>Bacteria division WOR-3</taxon>
    </lineage>
</organism>
<evidence type="ECO:0000256" key="8">
    <source>
        <dbReference type="PIRNR" id="PIRNR000485"/>
    </source>
</evidence>
<dbReference type="UniPathway" id="UPA00074">
    <property type="reaction ID" value="UER00124"/>
</dbReference>
<dbReference type="PROSITE" id="PS51278">
    <property type="entry name" value="GATASE_TYPE_2"/>
    <property type="match status" value="1"/>
</dbReference>
<evidence type="ECO:0000256" key="4">
    <source>
        <dbReference type="ARBA" id="ARBA00022679"/>
    </source>
</evidence>
<comment type="catalytic activity">
    <reaction evidence="7 8">
        <text>5-phospho-beta-D-ribosylamine + L-glutamate + diphosphate = 5-phospho-alpha-D-ribose 1-diphosphate + L-glutamine + H2O</text>
        <dbReference type="Rhea" id="RHEA:14905"/>
        <dbReference type="ChEBI" id="CHEBI:15377"/>
        <dbReference type="ChEBI" id="CHEBI:29985"/>
        <dbReference type="ChEBI" id="CHEBI:33019"/>
        <dbReference type="ChEBI" id="CHEBI:58017"/>
        <dbReference type="ChEBI" id="CHEBI:58359"/>
        <dbReference type="ChEBI" id="CHEBI:58681"/>
        <dbReference type="EC" id="2.4.2.14"/>
    </reaction>
</comment>
<keyword evidence="7" id="KW-0004">4Fe-4S</keyword>
<sequence length="505" mass="57037">MCGVLGLFYFNQPVAPDLVTGLIALQHRGQDSAGILTSDVTLHLKKGNGLVSRVFNEKNLSRLTGSLGIGHTRYPTIGPGTSEDAQPFFVNHPYGIGMVHNGNLTNYFTLRHELETKDLRQLTSFCDVEPILNVFASELEKYRSEPLKPEHIYQAVKTVFQRAKGAYSVVALIHQQGLVAFRDPSGIRPLVLGKRRVSAEHSSHSLRHSVLRKRPVYEFAVASESVALDLIGFTEFRDVQPGEVIFIDRHHRLHHHLLNSCKPRTCIFEYVYFARPDSVIDGIEVYEARLRLGDTLAHEVMRRNIQPEIVIPVPDTARPAGAALARALNIEMREGLIKNRYIARTFITPATINRSISVRQKLNPVRSQIQNKNILLVDDSIVRGTTSREIVQMVREAGARHVYLAVTAPPLRFPCVYGIDMMTRGEFIAKGKTESQIARLIGVDELIYQSYDGLIQAVRGNYRDRQFCTACFNGNYPTGITERDLRALEAERRRWMEQAEKKKSE</sequence>
<comment type="pathway">
    <text evidence="1 7 8">Purine metabolism; IMP biosynthesis via de novo pathway; N(1)-(5-phospho-D-ribosyl)glycinamide from 5-phospho-alpha-D-ribose 1-diphosphate: step 1/2.</text>
</comment>
<keyword evidence="4 7" id="KW-0808">Transferase</keyword>
<dbReference type="GO" id="GO:0009113">
    <property type="term" value="P:purine nucleobase biosynthetic process"/>
    <property type="evidence" value="ECO:0007669"/>
    <property type="project" value="UniProtKB-UniRule"/>
</dbReference>
<dbReference type="EMBL" id="DSTU01000003">
    <property type="protein sequence ID" value="HFJ53417.1"/>
    <property type="molecule type" value="Genomic_DNA"/>
</dbReference>
<evidence type="ECO:0000256" key="6">
    <source>
        <dbReference type="ARBA" id="ARBA00022962"/>
    </source>
</evidence>
<keyword evidence="7 11" id="KW-0408">Iron</keyword>
<feature type="binding site" evidence="7 11">
    <location>
        <position position="266"/>
    </location>
    <ligand>
        <name>[4Fe-4S] cluster</name>
        <dbReference type="ChEBI" id="CHEBI:49883"/>
    </ligand>
</feature>
<keyword evidence="7 11" id="KW-0411">Iron-sulfur</keyword>
<dbReference type="EMBL" id="DSLG01000003">
    <property type="protein sequence ID" value="HEA86894.1"/>
    <property type="molecule type" value="Genomic_DNA"/>
</dbReference>
<dbReference type="NCBIfam" id="TIGR01134">
    <property type="entry name" value="purF"/>
    <property type="match status" value="1"/>
</dbReference>
<dbReference type="HAMAP" id="MF_01931">
    <property type="entry name" value="PurF"/>
    <property type="match status" value="1"/>
</dbReference>
<dbReference type="PIRSF" id="PIRSF000485">
    <property type="entry name" value="Amd_phspho_trans"/>
    <property type="match status" value="1"/>
</dbReference>
<evidence type="ECO:0000256" key="9">
    <source>
        <dbReference type="PIRSR" id="PIRSR000485-1"/>
    </source>
</evidence>
<gene>
    <name evidence="7" type="primary">purF</name>
    <name evidence="14" type="ORF">ENP62_00860</name>
    <name evidence="13" type="ORF">ENP94_02665</name>
    <name evidence="15" type="ORF">ENS16_01840</name>
</gene>
<feature type="binding site" evidence="7 10">
    <location>
        <position position="316"/>
    </location>
    <ligand>
        <name>Mg(2+)</name>
        <dbReference type="ChEBI" id="CHEBI:18420"/>
    </ligand>
</feature>
<accession>A0A7C1NGG5</accession>
<proteinExistence type="inferred from homology"/>
<dbReference type="Pfam" id="PF13522">
    <property type="entry name" value="GATase_6"/>
    <property type="match status" value="1"/>
</dbReference>
<dbReference type="Pfam" id="PF00156">
    <property type="entry name" value="Pribosyltran"/>
    <property type="match status" value="1"/>
</dbReference>
<comment type="cofactor">
    <cofactor evidence="7 11">
        <name>[4Fe-4S] cluster</name>
        <dbReference type="ChEBI" id="CHEBI:49883"/>
    </cofactor>
    <text evidence="7 11">Binds 1 [4Fe-4S] cluster per subunit.</text>
</comment>
<comment type="cofactor">
    <cofactor evidence="7 10">
        <name>Mg(2+)</name>
        <dbReference type="ChEBI" id="CHEBI:18420"/>
    </cofactor>
    <text evidence="7 10">Binds 1 Mg(2+) ion per subunit.</text>
</comment>
<comment type="function">
    <text evidence="7">Catalyzes the formation of phosphoribosylamine from phosphoribosylpyrophosphate (PRPP) and glutamine.</text>
</comment>
<keyword evidence="3 7" id="KW-0328">Glycosyltransferase</keyword>
<evidence type="ECO:0000313" key="13">
    <source>
        <dbReference type="EMBL" id="HEA86894.1"/>
    </source>
</evidence>
<dbReference type="PANTHER" id="PTHR11907">
    <property type="entry name" value="AMIDOPHOSPHORIBOSYLTRANSFERASE"/>
    <property type="match status" value="1"/>
</dbReference>
<dbReference type="AlphaFoldDB" id="A0A7C1NGG5"/>
<feature type="binding site" evidence="7 10">
    <location>
        <position position="379"/>
    </location>
    <ligand>
        <name>Mg(2+)</name>
        <dbReference type="ChEBI" id="CHEBI:18420"/>
    </ligand>
</feature>
<protein>
    <recommendedName>
        <fullName evidence="7">Amidophosphoribosyltransferase</fullName>
        <shortName evidence="7">ATase</shortName>
        <ecNumber evidence="7">2.4.2.14</ecNumber>
    </recommendedName>
    <alternativeName>
        <fullName evidence="7">Glutamine phosphoribosylpyrophosphate amidotransferase</fullName>
        <shortName evidence="7">GPATase</shortName>
    </alternativeName>
</protein>
<dbReference type="CDD" id="cd06223">
    <property type="entry name" value="PRTases_typeI"/>
    <property type="match status" value="1"/>
</dbReference>
<dbReference type="InterPro" id="IPR035584">
    <property type="entry name" value="PurF_N"/>
</dbReference>
<dbReference type="GO" id="GO:0006189">
    <property type="term" value="P:'de novo' IMP biosynthetic process"/>
    <property type="evidence" value="ECO:0007669"/>
    <property type="project" value="UniProtKB-UniRule"/>
</dbReference>
<reference evidence="13" key="1">
    <citation type="journal article" date="2020" name="mSystems">
        <title>Genome- and Community-Level Interaction Insights into Carbon Utilization and Element Cycling Functions of Hydrothermarchaeota in Hydrothermal Sediment.</title>
        <authorList>
            <person name="Zhou Z."/>
            <person name="Liu Y."/>
            <person name="Xu W."/>
            <person name="Pan J."/>
            <person name="Luo Z.H."/>
            <person name="Li M."/>
        </authorList>
    </citation>
    <scope>NUCLEOTIDE SEQUENCE [LARGE SCALE GENOMIC DNA]</scope>
    <source>
        <strain evidence="14">SpSt-236</strain>
        <strain evidence="13">SpSt-265</strain>
        <strain evidence="15">SpSt-465</strain>
    </source>
</reference>
<evidence type="ECO:0000256" key="10">
    <source>
        <dbReference type="PIRSR" id="PIRSR000485-2"/>
    </source>
</evidence>
<dbReference type="GO" id="GO:0004044">
    <property type="term" value="F:amidophosphoribosyltransferase activity"/>
    <property type="evidence" value="ECO:0007669"/>
    <property type="project" value="UniProtKB-UniRule"/>
</dbReference>
<dbReference type="EMBL" id="DSKA01000068">
    <property type="protein sequence ID" value="HEE18089.1"/>
    <property type="molecule type" value="Genomic_DNA"/>
</dbReference>
<dbReference type="InterPro" id="IPR000836">
    <property type="entry name" value="PRTase_dom"/>
</dbReference>
<evidence type="ECO:0000256" key="3">
    <source>
        <dbReference type="ARBA" id="ARBA00022676"/>
    </source>
</evidence>
<keyword evidence="7 10" id="KW-0479">Metal-binding</keyword>
<dbReference type="GO" id="GO:0051539">
    <property type="term" value="F:4 iron, 4 sulfur cluster binding"/>
    <property type="evidence" value="ECO:0007669"/>
    <property type="project" value="UniProtKB-KW"/>
</dbReference>
<keyword evidence="7 10" id="KW-0460">Magnesium</keyword>
<name>A0A7C1NGG5_UNCW3</name>
<dbReference type="InterPro" id="IPR029055">
    <property type="entry name" value="Ntn_hydrolases_N"/>
</dbReference>
<evidence type="ECO:0000256" key="1">
    <source>
        <dbReference type="ARBA" id="ARBA00005209"/>
    </source>
</evidence>
<feature type="active site" description="Nucleophile" evidence="7 9">
    <location>
        <position position="2"/>
    </location>
</feature>
<comment type="caution">
    <text evidence="13">The sequence shown here is derived from an EMBL/GenBank/DDBJ whole genome shotgun (WGS) entry which is preliminary data.</text>
</comment>
<evidence type="ECO:0000256" key="2">
    <source>
        <dbReference type="ARBA" id="ARBA00010138"/>
    </source>
</evidence>
<feature type="binding site" evidence="7 11">
    <location>
        <position position="415"/>
    </location>
    <ligand>
        <name>[4Fe-4S] cluster</name>
        <dbReference type="ChEBI" id="CHEBI:49883"/>
    </ligand>
</feature>
<evidence type="ECO:0000313" key="14">
    <source>
        <dbReference type="EMBL" id="HEE18089.1"/>
    </source>
</evidence>
<evidence type="ECO:0000313" key="15">
    <source>
        <dbReference type="EMBL" id="HFJ53417.1"/>
    </source>
</evidence>
<keyword evidence="5 7" id="KW-0658">Purine biosynthesis</keyword>
<comment type="similarity">
    <text evidence="2 7 8">In the C-terminal section; belongs to the purine/pyrimidine phosphoribosyltransferase family.</text>
</comment>
<dbReference type="InterPro" id="IPR017932">
    <property type="entry name" value="GATase_2_dom"/>
</dbReference>
<evidence type="ECO:0000259" key="12">
    <source>
        <dbReference type="PROSITE" id="PS51278"/>
    </source>
</evidence>
<dbReference type="SUPFAM" id="SSF56235">
    <property type="entry name" value="N-terminal nucleophile aminohydrolases (Ntn hydrolases)"/>
    <property type="match status" value="1"/>
</dbReference>
<dbReference type="InterPro" id="IPR029057">
    <property type="entry name" value="PRTase-like"/>
</dbReference>
<feature type="binding site" evidence="7 11">
    <location>
        <position position="468"/>
    </location>
    <ligand>
        <name>[4Fe-4S] cluster</name>
        <dbReference type="ChEBI" id="CHEBI:49883"/>
    </ligand>
</feature>
<dbReference type="Gene3D" id="3.60.20.10">
    <property type="entry name" value="Glutamine Phosphoribosylpyrophosphate, subunit 1, domain 1"/>
    <property type="match status" value="1"/>
</dbReference>
<feature type="domain" description="Glutamine amidotransferase type-2" evidence="12">
    <location>
        <begin position="2"/>
        <end position="250"/>
    </location>
</feature>
<dbReference type="InterPro" id="IPR005854">
    <property type="entry name" value="PurF"/>
</dbReference>
<dbReference type="CDD" id="cd00715">
    <property type="entry name" value="GPATase_N"/>
    <property type="match status" value="1"/>
</dbReference>
<feature type="binding site" evidence="7 10">
    <location>
        <position position="378"/>
    </location>
    <ligand>
        <name>Mg(2+)</name>
        <dbReference type="ChEBI" id="CHEBI:18420"/>
    </ligand>
</feature>
<evidence type="ECO:0000256" key="11">
    <source>
        <dbReference type="PIRSR" id="PIRSR000485-3"/>
    </source>
</evidence>
<feature type="binding site" evidence="7 11">
    <location>
        <position position="471"/>
    </location>
    <ligand>
        <name>[4Fe-4S] cluster</name>
        <dbReference type="ChEBI" id="CHEBI:49883"/>
    </ligand>
</feature>
<evidence type="ECO:0000256" key="7">
    <source>
        <dbReference type="HAMAP-Rule" id="MF_01931"/>
    </source>
</evidence>
<dbReference type="GO" id="GO:0000287">
    <property type="term" value="F:magnesium ion binding"/>
    <property type="evidence" value="ECO:0007669"/>
    <property type="project" value="UniProtKB-UniRule"/>
</dbReference>
<keyword evidence="6 7" id="KW-0315">Glutamine amidotransferase</keyword>
<dbReference type="EC" id="2.4.2.14" evidence="7"/>
<dbReference type="SUPFAM" id="SSF53271">
    <property type="entry name" value="PRTase-like"/>
    <property type="match status" value="1"/>
</dbReference>